<feature type="region of interest" description="Disordered" evidence="1">
    <location>
        <begin position="180"/>
        <end position="207"/>
    </location>
</feature>
<dbReference type="InterPro" id="IPR012340">
    <property type="entry name" value="NA-bd_OB-fold"/>
</dbReference>
<dbReference type="Gene3D" id="2.40.50.140">
    <property type="entry name" value="Nucleic acid-binding proteins"/>
    <property type="match status" value="2"/>
</dbReference>
<evidence type="ECO:0000313" key="5">
    <source>
        <dbReference type="Proteomes" id="UP000014760"/>
    </source>
</evidence>
<gene>
    <name evidence="3" type="ORF">CAPTEDRAFT_150562</name>
</gene>
<reference evidence="5" key="1">
    <citation type="submission" date="2012-12" db="EMBL/GenBank/DDBJ databases">
        <authorList>
            <person name="Hellsten U."/>
            <person name="Grimwood J."/>
            <person name="Chapman J.A."/>
            <person name="Shapiro H."/>
            <person name="Aerts A."/>
            <person name="Otillar R.P."/>
            <person name="Terry A.Y."/>
            <person name="Boore J.L."/>
            <person name="Simakov O."/>
            <person name="Marletaz F."/>
            <person name="Cho S.-J."/>
            <person name="Edsinger-Gonzales E."/>
            <person name="Havlak P."/>
            <person name="Kuo D.-H."/>
            <person name="Larsson T."/>
            <person name="Lv J."/>
            <person name="Arendt D."/>
            <person name="Savage R."/>
            <person name="Osoegawa K."/>
            <person name="de Jong P."/>
            <person name="Lindberg D.R."/>
            <person name="Seaver E.C."/>
            <person name="Weisblat D.A."/>
            <person name="Putnam N.H."/>
            <person name="Grigoriev I.V."/>
            <person name="Rokhsar D.S."/>
        </authorList>
    </citation>
    <scope>NUCLEOTIDE SEQUENCE</scope>
    <source>
        <strain evidence="5">I ESC-2004</strain>
    </source>
</reference>
<dbReference type="EMBL" id="AMQN01014721">
    <property type="status" value="NOT_ANNOTATED_CDS"/>
    <property type="molecule type" value="Genomic_DNA"/>
</dbReference>
<dbReference type="GO" id="GO:0032040">
    <property type="term" value="C:small-subunit processome"/>
    <property type="evidence" value="ECO:0007669"/>
    <property type="project" value="TreeGrafter"/>
</dbReference>
<protein>
    <recommendedName>
        <fullName evidence="2">S1 motif domain-containing protein</fullName>
    </recommendedName>
</protein>
<dbReference type="SUPFAM" id="SSF50249">
    <property type="entry name" value="Nucleic acid-binding proteins"/>
    <property type="match status" value="2"/>
</dbReference>
<dbReference type="SMART" id="SM00316">
    <property type="entry name" value="S1"/>
    <property type="match status" value="2"/>
</dbReference>
<dbReference type="PANTHER" id="PTHR23270:SF10">
    <property type="entry name" value="PROTEIN RRP5 HOMOLOG"/>
    <property type="match status" value="1"/>
</dbReference>
<feature type="compositionally biased region" description="Basic and acidic residues" evidence="1">
    <location>
        <begin position="183"/>
        <end position="193"/>
    </location>
</feature>
<feature type="compositionally biased region" description="Acidic residues" evidence="1">
    <location>
        <begin position="235"/>
        <end position="246"/>
    </location>
</feature>
<evidence type="ECO:0000313" key="4">
    <source>
        <dbReference type="EnsemblMetazoa" id="CapteP150562"/>
    </source>
</evidence>
<dbReference type="GO" id="GO:0006364">
    <property type="term" value="P:rRNA processing"/>
    <property type="evidence" value="ECO:0007669"/>
    <property type="project" value="InterPro"/>
</dbReference>
<sequence length="273" mass="31205">MTKIKAGAVVTGTVTTIQSGRCINVSLTKNEKGSVFVMDISDDDLFNPTDLYEEGQEVQCYVIESIPSTKHMWRLSLKSSRIEGSDEPVQAEIRRIEDLVKGSIMKGFVKHLSDLNIVVWVGYNIWGHISRRTVEVEDEDVLEEVFFPGKMISVRVLKPLPEKGIVKLKLDDAFDTRITTQKQKREAQKEEKLLSNGNHSAPVAKEPKKIAHSLTVNEAFSWDTTFRLPKRKSDDMEDDDEEDDESSTQVSKRKKSRFRSVTEQLQEEKRLFE</sequence>
<feature type="domain" description="S1 motif" evidence="2">
    <location>
        <begin position="102"/>
        <end position="171"/>
    </location>
</feature>
<proteinExistence type="predicted"/>
<keyword evidence="5" id="KW-1185">Reference proteome</keyword>
<dbReference type="HOGENOM" id="CLU_1021454_0_0_1"/>
<evidence type="ECO:0000259" key="2">
    <source>
        <dbReference type="PROSITE" id="PS50126"/>
    </source>
</evidence>
<dbReference type="PROSITE" id="PS50126">
    <property type="entry name" value="S1"/>
    <property type="match status" value="2"/>
</dbReference>
<dbReference type="PANTHER" id="PTHR23270">
    <property type="entry name" value="PROGRAMMED CELL DEATH PROTEIN 11 PRE-RRNA PROCESSING PROTEIN RRP5"/>
    <property type="match status" value="1"/>
</dbReference>
<dbReference type="Proteomes" id="UP000014760">
    <property type="component" value="Unassembled WGS sequence"/>
</dbReference>
<dbReference type="InterPro" id="IPR003029">
    <property type="entry name" value="S1_domain"/>
</dbReference>
<name>R7T7Y5_CAPTE</name>
<feature type="domain" description="S1 motif" evidence="2">
    <location>
        <begin position="7"/>
        <end position="78"/>
    </location>
</feature>
<dbReference type="STRING" id="283909.R7T7Y5"/>
<dbReference type="GO" id="GO:0003723">
    <property type="term" value="F:RNA binding"/>
    <property type="evidence" value="ECO:0007669"/>
    <property type="project" value="TreeGrafter"/>
</dbReference>
<reference evidence="3 5" key="2">
    <citation type="journal article" date="2013" name="Nature">
        <title>Insights into bilaterian evolution from three spiralian genomes.</title>
        <authorList>
            <person name="Simakov O."/>
            <person name="Marletaz F."/>
            <person name="Cho S.J."/>
            <person name="Edsinger-Gonzales E."/>
            <person name="Havlak P."/>
            <person name="Hellsten U."/>
            <person name="Kuo D.H."/>
            <person name="Larsson T."/>
            <person name="Lv J."/>
            <person name="Arendt D."/>
            <person name="Savage R."/>
            <person name="Osoegawa K."/>
            <person name="de Jong P."/>
            <person name="Grimwood J."/>
            <person name="Chapman J.A."/>
            <person name="Shapiro H."/>
            <person name="Aerts A."/>
            <person name="Otillar R.P."/>
            <person name="Terry A.Y."/>
            <person name="Boore J.L."/>
            <person name="Grigoriev I.V."/>
            <person name="Lindberg D.R."/>
            <person name="Seaver E.C."/>
            <person name="Weisblat D.A."/>
            <person name="Putnam N.H."/>
            <person name="Rokhsar D.S."/>
        </authorList>
    </citation>
    <scope>NUCLEOTIDE SEQUENCE</scope>
    <source>
        <strain evidence="3 5">I ESC-2004</strain>
    </source>
</reference>
<evidence type="ECO:0000256" key="1">
    <source>
        <dbReference type="SAM" id="MobiDB-lite"/>
    </source>
</evidence>
<feature type="region of interest" description="Disordered" evidence="1">
    <location>
        <begin position="230"/>
        <end position="273"/>
    </location>
</feature>
<evidence type="ECO:0000313" key="3">
    <source>
        <dbReference type="EMBL" id="ELT89749.1"/>
    </source>
</evidence>
<feature type="non-terminal residue" evidence="3">
    <location>
        <position position="273"/>
    </location>
</feature>
<organism evidence="3">
    <name type="scientific">Capitella teleta</name>
    <name type="common">Polychaete worm</name>
    <dbReference type="NCBI Taxonomy" id="283909"/>
    <lineage>
        <taxon>Eukaryota</taxon>
        <taxon>Metazoa</taxon>
        <taxon>Spiralia</taxon>
        <taxon>Lophotrochozoa</taxon>
        <taxon>Annelida</taxon>
        <taxon>Polychaeta</taxon>
        <taxon>Sedentaria</taxon>
        <taxon>Scolecida</taxon>
        <taxon>Capitellidae</taxon>
        <taxon>Capitella</taxon>
    </lineage>
</organism>
<dbReference type="EnsemblMetazoa" id="CapteT150562">
    <property type="protein sequence ID" value="CapteP150562"/>
    <property type="gene ID" value="CapteG150562"/>
</dbReference>
<reference evidence="4" key="3">
    <citation type="submission" date="2015-06" db="UniProtKB">
        <authorList>
            <consortium name="EnsemblMetazoa"/>
        </authorList>
    </citation>
    <scope>IDENTIFICATION</scope>
</reference>
<accession>R7T7Y5</accession>
<dbReference type="AlphaFoldDB" id="R7T7Y5"/>
<dbReference type="InterPro" id="IPR045209">
    <property type="entry name" value="Rrp5"/>
</dbReference>
<dbReference type="EMBL" id="KB311202">
    <property type="protein sequence ID" value="ELT89749.1"/>
    <property type="molecule type" value="Genomic_DNA"/>
</dbReference>